<evidence type="ECO:0000313" key="4">
    <source>
        <dbReference type="Proteomes" id="UP000054985"/>
    </source>
</evidence>
<dbReference type="PROSITE" id="PS51459">
    <property type="entry name" value="FIDO"/>
    <property type="match status" value="1"/>
</dbReference>
<reference evidence="2 4" key="1">
    <citation type="submission" date="2015-11" db="EMBL/GenBank/DDBJ databases">
        <title>Genomic analysis of 38 Legionella species identifies large and diverse effector repertoires.</title>
        <authorList>
            <person name="Burstein D."/>
            <person name="Amaro F."/>
            <person name="Zusman T."/>
            <person name="Lifshitz Z."/>
            <person name="Cohen O."/>
            <person name="Gilbert J.A."/>
            <person name="Pupko T."/>
            <person name="Shuman H.A."/>
            <person name="Segal G."/>
        </authorList>
    </citation>
    <scope>NUCLEOTIDE SEQUENCE [LARGE SCALE GENOMIC DNA]</scope>
    <source>
        <strain evidence="2 4">ATCC 43877</strain>
    </source>
</reference>
<dbReference type="RefSeq" id="WP_028383265.1">
    <property type="nucleotide sequence ID" value="NZ_CAAAJG010000022.1"/>
</dbReference>
<dbReference type="Pfam" id="PF02661">
    <property type="entry name" value="Fic"/>
    <property type="match status" value="1"/>
</dbReference>
<sequence>MAYTAAEMRNTFWRLGDNWWKQIYDGKYHSFGADVFDLGLHGSGRRREIAEPGYYASVKKAAEFASMELGKQLTKEMYVRIHSLACEHFSDVDQKVINVEKDKIHQFRAVHCGCSQNLVTDSNVAEDKFQAKMKKYSFIFIHSLRLKLQSKYQITTESGSKQELDKIPVEIKSGICNELTRNGFFAAKGVNAVDILDNGYALYENAFTSIKQINIELANLQQKLHHSKPLATLSLNSSLDIPFITINYNFMNPVEIEEIVGQLIANYNDIINSLPEDTTLRNEEQNQQALRAIAELFQHLEWLHPFYDGQGRTDLVLLAKLLTENGFNPSILYQPYFSTFGPLDEWTHYLEKGIEAWKIEALKIESSIAIDPLKSISML</sequence>
<reference evidence="3 5" key="2">
    <citation type="submission" date="2018-06" db="EMBL/GenBank/DDBJ databases">
        <authorList>
            <consortium name="Pathogen Informatics"/>
            <person name="Doyle S."/>
        </authorList>
    </citation>
    <scope>NUCLEOTIDE SEQUENCE [LARGE SCALE GENOMIC DNA]</scope>
    <source>
        <strain evidence="3 5">NCTC12239</strain>
    </source>
</reference>
<dbReference type="InterPro" id="IPR003812">
    <property type="entry name" value="Fido"/>
</dbReference>
<keyword evidence="4" id="KW-1185">Reference proteome</keyword>
<dbReference type="EMBL" id="UGOG01000001">
    <property type="protein sequence ID" value="STX63800.1"/>
    <property type="molecule type" value="Genomic_DNA"/>
</dbReference>
<organism evidence="3 5">
    <name type="scientific">Legionella moravica</name>
    <dbReference type="NCBI Taxonomy" id="39962"/>
    <lineage>
        <taxon>Bacteria</taxon>
        <taxon>Pseudomonadati</taxon>
        <taxon>Pseudomonadota</taxon>
        <taxon>Gammaproteobacteria</taxon>
        <taxon>Legionellales</taxon>
        <taxon>Legionellaceae</taxon>
        <taxon>Legionella</taxon>
    </lineage>
</organism>
<evidence type="ECO:0000313" key="2">
    <source>
        <dbReference type="EMBL" id="KTD34955.1"/>
    </source>
</evidence>
<accession>A0A378K0J8</accession>
<evidence type="ECO:0000313" key="5">
    <source>
        <dbReference type="Proteomes" id="UP000254040"/>
    </source>
</evidence>
<dbReference type="Proteomes" id="UP000054985">
    <property type="component" value="Unassembled WGS sequence"/>
</dbReference>
<keyword evidence="3" id="KW-0132">Cell division</keyword>
<name>A0A378K0J8_9GAMM</name>
<keyword evidence="3" id="KW-0131">Cell cycle</keyword>
<dbReference type="Gene3D" id="1.10.3290.10">
    <property type="entry name" value="Fido-like domain"/>
    <property type="match status" value="1"/>
</dbReference>
<gene>
    <name evidence="2" type="ORF">Lmor_1488</name>
    <name evidence="3" type="ORF">NCTC12239_02752</name>
</gene>
<protein>
    <submittedName>
        <fullName evidence="2">Fic/DOC family protein</fullName>
    </submittedName>
    <submittedName>
        <fullName evidence="3">Protein involved in cell division</fullName>
    </submittedName>
</protein>
<dbReference type="InterPro" id="IPR036597">
    <property type="entry name" value="Fido-like_dom_sf"/>
</dbReference>
<evidence type="ECO:0000259" key="1">
    <source>
        <dbReference type="PROSITE" id="PS51459"/>
    </source>
</evidence>
<proteinExistence type="predicted"/>
<dbReference type="SUPFAM" id="SSF140931">
    <property type="entry name" value="Fic-like"/>
    <property type="match status" value="1"/>
</dbReference>
<evidence type="ECO:0000313" key="3">
    <source>
        <dbReference type="EMBL" id="STX63800.1"/>
    </source>
</evidence>
<dbReference type="GO" id="GO:0051301">
    <property type="term" value="P:cell division"/>
    <property type="evidence" value="ECO:0007669"/>
    <property type="project" value="UniProtKB-KW"/>
</dbReference>
<feature type="domain" description="Fido" evidence="1">
    <location>
        <begin position="217"/>
        <end position="360"/>
    </location>
</feature>
<dbReference type="Proteomes" id="UP000254040">
    <property type="component" value="Unassembled WGS sequence"/>
</dbReference>
<dbReference type="AlphaFoldDB" id="A0A378K0J8"/>
<dbReference type="EMBL" id="LNYN01000019">
    <property type="protein sequence ID" value="KTD34955.1"/>
    <property type="molecule type" value="Genomic_DNA"/>
</dbReference>